<proteinExistence type="predicted"/>
<organism evidence="3">
    <name type="scientific">Edaphobacter paludis</name>
    <dbReference type="NCBI Taxonomy" id="3035702"/>
    <lineage>
        <taxon>Bacteria</taxon>
        <taxon>Pseudomonadati</taxon>
        <taxon>Acidobacteriota</taxon>
        <taxon>Terriglobia</taxon>
        <taxon>Terriglobales</taxon>
        <taxon>Acidobacteriaceae</taxon>
        <taxon>Edaphobacter</taxon>
    </lineage>
</organism>
<sequence length="134" mass="14862">MPRRTQQLMVKVAAILPLMATMTGCLSKPDSVKTFPSPNKEVFYTVETYRGIGLATGDDTRVYAHFSHGGKSRKQVVLGGENIENLAIIWTSPTDVDMCVIDGLTDTFRNQVTLITGDDPSSSYTIHNHFREHC</sequence>
<accession>A0AAU7CW33</accession>
<keyword evidence="1" id="KW-0732">Signal</keyword>
<dbReference type="PROSITE" id="PS51257">
    <property type="entry name" value="PROKAR_LIPOPROTEIN"/>
    <property type="match status" value="1"/>
</dbReference>
<gene>
    <name evidence="2" type="ORF">P4G45_12490</name>
    <name evidence="3" type="ORF">P8936_12905</name>
</gene>
<dbReference type="RefSeq" id="WP_348266809.1">
    <property type="nucleotide sequence ID" value="NZ_CP121194.1"/>
</dbReference>
<dbReference type="AlphaFoldDB" id="A0AAU7D4G5"/>
<reference evidence="3" key="1">
    <citation type="submission" date="2023-03" db="EMBL/GenBank/DDBJ databases">
        <title>Edaphobacter sp.</title>
        <authorList>
            <person name="Huber K.J."/>
            <person name="Papendorf J."/>
            <person name="Pilke C."/>
            <person name="Bunk B."/>
            <person name="Sproeer C."/>
            <person name="Pester M."/>
        </authorList>
    </citation>
    <scope>NUCLEOTIDE SEQUENCE</scope>
    <source>
        <strain evidence="2">DSM 109919</strain>
        <strain evidence="3">DSM 109920</strain>
    </source>
</reference>
<evidence type="ECO:0000256" key="1">
    <source>
        <dbReference type="SAM" id="SignalP"/>
    </source>
</evidence>
<name>A0AAU7D4G5_9BACT</name>
<feature type="signal peptide" evidence="1">
    <location>
        <begin position="1"/>
        <end position="27"/>
    </location>
</feature>
<evidence type="ECO:0000313" key="3">
    <source>
        <dbReference type="EMBL" id="XBH12584.1"/>
    </source>
</evidence>
<dbReference type="EMBL" id="CP121195">
    <property type="protein sequence ID" value="XBH12584.1"/>
    <property type="molecule type" value="Genomic_DNA"/>
</dbReference>
<accession>A0AAU7D4G5</accession>
<dbReference type="KEGG" id="epl:P4G45_12490"/>
<dbReference type="EMBL" id="CP121194">
    <property type="protein sequence ID" value="XBH09296.1"/>
    <property type="molecule type" value="Genomic_DNA"/>
</dbReference>
<feature type="chain" id="PRO_5043288788" evidence="1">
    <location>
        <begin position="28"/>
        <end position="134"/>
    </location>
</feature>
<protein>
    <submittedName>
        <fullName evidence="3">Uncharacterized protein</fullName>
    </submittedName>
</protein>
<evidence type="ECO:0000313" key="2">
    <source>
        <dbReference type="EMBL" id="XBH09296.1"/>
    </source>
</evidence>